<dbReference type="PANTHER" id="PTHR42811">
    <property type="entry name" value="SERINE ACETYLTRANSFERASE"/>
    <property type="match status" value="1"/>
</dbReference>
<dbReference type="SUPFAM" id="SSF51161">
    <property type="entry name" value="Trimeric LpxA-like enzymes"/>
    <property type="match status" value="1"/>
</dbReference>
<protein>
    <recommendedName>
        <fullName evidence="2 6">Serine acetyltransferase</fullName>
        <ecNumber evidence="6">2.3.1.30</ecNumber>
    </recommendedName>
</protein>
<reference evidence="8" key="1">
    <citation type="submission" date="2016-10" db="EMBL/GenBank/DDBJ databases">
        <authorList>
            <person name="Varghese N."/>
            <person name="Submissions S."/>
        </authorList>
    </citation>
    <scope>NUCLEOTIDE SEQUENCE [LARGE SCALE GENOMIC DNA]</scope>
    <source>
        <strain evidence="8">KHGC19</strain>
    </source>
</reference>
<dbReference type="Gene3D" id="2.160.10.10">
    <property type="entry name" value="Hexapeptide repeat proteins"/>
    <property type="match status" value="1"/>
</dbReference>
<sequence>MAMKLTRAYLKPLITRSNKHMLDSSKVLQIRHKINHRESTKIGRLLLNRKYNSLCIKYGCFLPLSARIGKNITFPHGLFGIFISQKAIIGDNCCIFQHVTIGSNNLNGSQGAGAPTIGDNVYIGAGAKIIGRCSIGDNVRIGANAVVTKDVPDNVTVVGQGLRIIQHSSTLDNTFIPI</sequence>
<dbReference type="EMBL" id="FOGP01000001">
    <property type="protein sequence ID" value="SER35334.1"/>
    <property type="molecule type" value="Genomic_DNA"/>
</dbReference>
<dbReference type="EC" id="2.3.1.30" evidence="6"/>
<dbReference type="GO" id="GO:0009001">
    <property type="term" value="F:serine O-acetyltransferase activity"/>
    <property type="evidence" value="ECO:0007669"/>
    <property type="project" value="UniProtKB-EC"/>
</dbReference>
<evidence type="ECO:0000256" key="2">
    <source>
        <dbReference type="ARBA" id="ARBA00018522"/>
    </source>
</evidence>
<evidence type="ECO:0000256" key="5">
    <source>
        <dbReference type="ARBA" id="ARBA00023315"/>
    </source>
</evidence>
<dbReference type="PIRSF" id="PIRSF000441">
    <property type="entry name" value="CysE"/>
    <property type="match status" value="1"/>
</dbReference>
<comment type="similarity">
    <text evidence="1 6">Belongs to the transferase hexapeptide repeat family.</text>
</comment>
<evidence type="ECO:0000313" key="8">
    <source>
        <dbReference type="Proteomes" id="UP000199128"/>
    </source>
</evidence>
<name>A0A1H9NH72_9ACTN</name>
<dbReference type="InterPro" id="IPR005881">
    <property type="entry name" value="Ser_O-AcTrfase"/>
</dbReference>
<evidence type="ECO:0000256" key="4">
    <source>
        <dbReference type="ARBA" id="ARBA00022737"/>
    </source>
</evidence>
<dbReference type="InterPro" id="IPR045304">
    <property type="entry name" value="LbH_SAT"/>
</dbReference>
<dbReference type="Pfam" id="PF00132">
    <property type="entry name" value="Hexapep"/>
    <property type="match status" value="1"/>
</dbReference>
<evidence type="ECO:0000256" key="6">
    <source>
        <dbReference type="PIRNR" id="PIRNR000441"/>
    </source>
</evidence>
<dbReference type="GO" id="GO:0006535">
    <property type="term" value="P:cysteine biosynthetic process from serine"/>
    <property type="evidence" value="ECO:0007669"/>
    <property type="project" value="InterPro"/>
</dbReference>
<gene>
    <name evidence="7" type="ORF">SAMN05216446_0485</name>
</gene>
<evidence type="ECO:0000256" key="3">
    <source>
        <dbReference type="ARBA" id="ARBA00022679"/>
    </source>
</evidence>
<dbReference type="InterPro" id="IPR001451">
    <property type="entry name" value="Hexapep"/>
</dbReference>
<dbReference type="AlphaFoldDB" id="A0A1H9NH72"/>
<dbReference type="CDD" id="cd03354">
    <property type="entry name" value="LbH_SAT"/>
    <property type="match status" value="1"/>
</dbReference>
<comment type="catalytic activity">
    <reaction evidence="6">
        <text>L-serine + acetyl-CoA = O-acetyl-L-serine + CoA</text>
        <dbReference type="Rhea" id="RHEA:24560"/>
        <dbReference type="ChEBI" id="CHEBI:33384"/>
        <dbReference type="ChEBI" id="CHEBI:57287"/>
        <dbReference type="ChEBI" id="CHEBI:57288"/>
        <dbReference type="ChEBI" id="CHEBI:58340"/>
        <dbReference type="EC" id="2.3.1.30"/>
    </reaction>
</comment>
<dbReference type="InterPro" id="IPR018357">
    <property type="entry name" value="Hexapep_transf_CS"/>
</dbReference>
<keyword evidence="4" id="KW-0677">Repeat</keyword>
<dbReference type="InterPro" id="IPR011004">
    <property type="entry name" value="Trimer_LpxA-like_sf"/>
</dbReference>
<keyword evidence="5 6" id="KW-0012">Acyltransferase</keyword>
<evidence type="ECO:0000256" key="1">
    <source>
        <dbReference type="ARBA" id="ARBA00007274"/>
    </source>
</evidence>
<keyword evidence="3 6" id="KW-0808">Transferase</keyword>
<proteinExistence type="inferred from homology"/>
<dbReference type="PROSITE" id="PS00101">
    <property type="entry name" value="HEXAPEP_TRANSFERASES"/>
    <property type="match status" value="1"/>
</dbReference>
<evidence type="ECO:0000313" key="7">
    <source>
        <dbReference type="EMBL" id="SER35334.1"/>
    </source>
</evidence>
<dbReference type="Proteomes" id="UP000199128">
    <property type="component" value="Unassembled WGS sequence"/>
</dbReference>
<dbReference type="GO" id="GO:0005737">
    <property type="term" value="C:cytoplasm"/>
    <property type="evidence" value="ECO:0007669"/>
    <property type="project" value="InterPro"/>
</dbReference>
<organism evidence="7 8">
    <name type="scientific">Parafannyhessea umbonata</name>
    <dbReference type="NCBI Taxonomy" id="604330"/>
    <lineage>
        <taxon>Bacteria</taxon>
        <taxon>Bacillati</taxon>
        <taxon>Actinomycetota</taxon>
        <taxon>Coriobacteriia</taxon>
        <taxon>Coriobacteriales</taxon>
        <taxon>Atopobiaceae</taxon>
        <taxon>Parafannyhessea</taxon>
    </lineage>
</organism>
<accession>A0A1H9NH72</accession>